<comment type="similarity">
    <text evidence="1 3">Belongs to the short-chain dehydrogenases/reductases (SDR) family.</text>
</comment>
<dbReference type="SUPFAM" id="SSF51735">
    <property type="entry name" value="NAD(P)-binding Rossmann-fold domains"/>
    <property type="match status" value="1"/>
</dbReference>
<evidence type="ECO:0000256" key="3">
    <source>
        <dbReference type="RuleBase" id="RU000363"/>
    </source>
</evidence>
<dbReference type="GO" id="GO:0016491">
    <property type="term" value="F:oxidoreductase activity"/>
    <property type="evidence" value="ECO:0007669"/>
    <property type="project" value="UniProtKB-KW"/>
</dbReference>
<gene>
    <name evidence="4" type="ORF">TH68_00690</name>
</gene>
<name>A0A6N3X6S6_9SYNE</name>
<sequence length="272" mass="29989">MDKVILVTGASSGMGREAAILLARKGHRVYAGARRINRMEDLAEQDIVPVQMDITKCKDNEQVMGRIIEREGRIDVLINNAGFGLYGPVEDIPLDDARYQFEVNLFGLAHLTQLALPHMRNQGSGRIVNISSMGGKIFTPFGAWYHASKHALEGWSDCLRIEMAPHNIQVVLVEPGIIKTEFGQVLGTGLGKYHGDTAYKAQLEAFIKAMSAAGAQDRGTEAKVLAEVFVEAATAAKPRRRYVKGAMAHPLLLIRKWFGDGIYERVLRQAFG</sequence>
<keyword evidence="2" id="KW-0560">Oxidoreductase</keyword>
<proteinExistence type="inferred from homology"/>
<dbReference type="Gene3D" id="3.40.50.720">
    <property type="entry name" value="NAD(P)-binding Rossmann-like Domain"/>
    <property type="match status" value="1"/>
</dbReference>
<accession>A0A6N3X6S6</accession>
<dbReference type="Proteomes" id="UP000035054">
    <property type="component" value="Unassembled WGS sequence"/>
</dbReference>
<organism evidence="4 5">
    <name type="scientific">Candidatus Synechococcus spongiarum 142</name>
    <dbReference type="NCBI Taxonomy" id="1608213"/>
    <lineage>
        <taxon>Bacteria</taxon>
        <taxon>Bacillati</taxon>
        <taxon>Cyanobacteriota</taxon>
        <taxon>Cyanophyceae</taxon>
        <taxon>Synechococcales</taxon>
        <taxon>Synechococcaceae</taxon>
        <taxon>Synechococcus</taxon>
    </lineage>
</organism>
<dbReference type="InterPro" id="IPR036291">
    <property type="entry name" value="NAD(P)-bd_dom_sf"/>
</dbReference>
<dbReference type="Pfam" id="PF00106">
    <property type="entry name" value="adh_short"/>
    <property type="match status" value="1"/>
</dbReference>
<dbReference type="NCBIfam" id="NF004826">
    <property type="entry name" value="PRK06182.1"/>
    <property type="match status" value="1"/>
</dbReference>
<evidence type="ECO:0000256" key="2">
    <source>
        <dbReference type="ARBA" id="ARBA00023002"/>
    </source>
</evidence>
<evidence type="ECO:0000313" key="4">
    <source>
        <dbReference type="EMBL" id="KKZ15372.1"/>
    </source>
</evidence>
<dbReference type="PRINTS" id="PR00081">
    <property type="entry name" value="GDHRDH"/>
</dbReference>
<dbReference type="EMBL" id="JXUO01000017">
    <property type="protein sequence ID" value="KKZ15372.1"/>
    <property type="molecule type" value="Genomic_DNA"/>
</dbReference>
<evidence type="ECO:0000313" key="5">
    <source>
        <dbReference type="Proteomes" id="UP000035054"/>
    </source>
</evidence>
<reference evidence="4 5" key="1">
    <citation type="submission" date="2015-01" db="EMBL/GenBank/DDBJ databases">
        <title>Lifestyle Evolution in Cyanobacterial Symbionts of Sponges.</title>
        <authorList>
            <person name="Burgsdorf I."/>
            <person name="Slaby B.M."/>
            <person name="Handley K.M."/>
            <person name="Haber M."/>
            <person name="Blom J."/>
            <person name="Marshall C.W."/>
            <person name="Gilbert J.A."/>
            <person name="Hentschel U."/>
            <person name="Steindler L."/>
        </authorList>
    </citation>
    <scope>NUCLEOTIDE SEQUENCE [LARGE SCALE GENOMIC DNA]</scope>
    <source>
        <strain evidence="4">142</strain>
    </source>
</reference>
<evidence type="ECO:0000256" key="1">
    <source>
        <dbReference type="ARBA" id="ARBA00006484"/>
    </source>
</evidence>
<protein>
    <submittedName>
        <fullName evidence="4">Short-chain dehydrogenase</fullName>
    </submittedName>
</protein>
<dbReference type="PANTHER" id="PTHR44169:SF6">
    <property type="entry name" value="NADPH-DEPENDENT 1-ACYLDIHYDROXYACETONE PHOSPHATE REDUCTASE"/>
    <property type="match status" value="1"/>
</dbReference>
<dbReference type="AlphaFoldDB" id="A0A6N3X6S6"/>
<comment type="caution">
    <text evidence="4">The sequence shown here is derived from an EMBL/GenBank/DDBJ whole genome shotgun (WGS) entry which is preliminary data.</text>
</comment>
<dbReference type="CDD" id="cd05374">
    <property type="entry name" value="17beta-HSD-like_SDR_c"/>
    <property type="match status" value="1"/>
</dbReference>
<dbReference type="InterPro" id="IPR002347">
    <property type="entry name" value="SDR_fam"/>
</dbReference>
<dbReference type="PANTHER" id="PTHR44169">
    <property type="entry name" value="NADPH-DEPENDENT 1-ACYLDIHYDROXYACETONE PHOSPHATE REDUCTASE"/>
    <property type="match status" value="1"/>
</dbReference>
<dbReference type="PRINTS" id="PR00080">
    <property type="entry name" value="SDRFAMILY"/>
</dbReference>